<feature type="transmembrane region" description="Helical" evidence="16">
    <location>
        <begin position="1158"/>
        <end position="1177"/>
    </location>
</feature>
<dbReference type="Pfam" id="PF16209">
    <property type="entry name" value="PhoLip_ATPase_N"/>
    <property type="match status" value="1"/>
</dbReference>
<evidence type="ECO:0000256" key="17">
    <source>
        <dbReference type="SAM" id="MobiDB-lite"/>
    </source>
</evidence>
<evidence type="ECO:0000256" key="16">
    <source>
        <dbReference type="RuleBase" id="RU362033"/>
    </source>
</evidence>
<evidence type="ECO:0000313" key="21">
    <source>
        <dbReference type="Proteomes" id="UP000759537"/>
    </source>
</evidence>
<keyword evidence="6 14" id="KW-0067">ATP-binding</keyword>
<protein>
    <recommendedName>
        <fullName evidence="16">Phospholipid-transporting ATPase</fullName>
        <ecNumber evidence="16">7.6.2.1</ecNumber>
    </recommendedName>
</protein>
<dbReference type="GO" id="GO:0005524">
    <property type="term" value="F:ATP binding"/>
    <property type="evidence" value="ECO:0007669"/>
    <property type="project" value="UniProtKB-UniRule"/>
</dbReference>
<evidence type="ECO:0000256" key="10">
    <source>
        <dbReference type="ARBA" id="ARBA00023136"/>
    </source>
</evidence>
<comment type="similarity">
    <text evidence="2 16">Belongs to the cation transport ATPase (P-type) (TC 3.A.3) family. Type IV subfamily.</text>
</comment>
<evidence type="ECO:0000256" key="3">
    <source>
        <dbReference type="ARBA" id="ARBA00022692"/>
    </source>
</evidence>
<feature type="transmembrane region" description="Helical" evidence="16">
    <location>
        <begin position="1189"/>
        <end position="1210"/>
    </location>
</feature>
<dbReference type="PANTHER" id="PTHR24092:SF153">
    <property type="entry name" value="PHOSPHOLIPID-TRANSPORTING ATPASE"/>
    <property type="match status" value="1"/>
</dbReference>
<dbReference type="Pfam" id="PF16212">
    <property type="entry name" value="PhoLip_ATPase_C"/>
    <property type="match status" value="1"/>
</dbReference>
<dbReference type="NCBIfam" id="TIGR01652">
    <property type="entry name" value="ATPase-Plipid"/>
    <property type="match status" value="1"/>
</dbReference>
<evidence type="ECO:0000259" key="19">
    <source>
        <dbReference type="Pfam" id="PF16212"/>
    </source>
</evidence>
<dbReference type="InterPro" id="IPR008250">
    <property type="entry name" value="ATPase_P-typ_transduc_dom_A_sf"/>
</dbReference>
<evidence type="ECO:0000256" key="5">
    <source>
        <dbReference type="ARBA" id="ARBA00022741"/>
    </source>
</evidence>
<dbReference type="SFLD" id="SFLDG00002">
    <property type="entry name" value="C1.7:_P-type_atpase_like"/>
    <property type="match status" value="1"/>
</dbReference>
<proteinExistence type="inferred from homology"/>
<dbReference type="Gene3D" id="3.40.1110.10">
    <property type="entry name" value="Calcium-transporting ATPase, cytoplasmic domain N"/>
    <property type="match status" value="1"/>
</dbReference>
<feature type="binding site" evidence="14">
    <location>
        <position position="820"/>
    </location>
    <ligand>
        <name>ATP</name>
        <dbReference type="ChEBI" id="CHEBI:30616"/>
    </ligand>
</feature>
<feature type="binding site" evidence="14">
    <location>
        <position position="633"/>
    </location>
    <ligand>
        <name>ATP</name>
        <dbReference type="ChEBI" id="CHEBI:30616"/>
    </ligand>
</feature>
<dbReference type="InterPro" id="IPR023214">
    <property type="entry name" value="HAD_sf"/>
</dbReference>
<evidence type="ECO:0000256" key="11">
    <source>
        <dbReference type="ARBA" id="ARBA00034036"/>
    </source>
</evidence>
<dbReference type="GO" id="GO:0045332">
    <property type="term" value="P:phospholipid translocation"/>
    <property type="evidence" value="ECO:0007669"/>
    <property type="project" value="TreeGrafter"/>
</dbReference>
<dbReference type="InterPro" id="IPR023299">
    <property type="entry name" value="ATPase_P-typ_cyto_dom_N"/>
</dbReference>
<evidence type="ECO:0000256" key="7">
    <source>
        <dbReference type="ARBA" id="ARBA00022842"/>
    </source>
</evidence>
<feature type="binding site" evidence="14">
    <location>
        <position position="963"/>
    </location>
    <ligand>
        <name>ATP</name>
        <dbReference type="ChEBI" id="CHEBI:30616"/>
    </ligand>
</feature>
<feature type="binding site" evidence="14">
    <location>
        <position position="822"/>
    </location>
    <ligand>
        <name>ATP</name>
        <dbReference type="ChEBI" id="CHEBI:30616"/>
    </ligand>
</feature>
<feature type="transmembrane region" description="Helical" evidence="16">
    <location>
        <begin position="1230"/>
        <end position="1250"/>
    </location>
</feature>
<dbReference type="Gene3D" id="2.70.150.10">
    <property type="entry name" value="Calcium-transporting ATPase, cytoplasmic transduction domain A"/>
    <property type="match status" value="1"/>
</dbReference>
<dbReference type="SFLD" id="SFLDS00003">
    <property type="entry name" value="Haloacid_Dehalogenase"/>
    <property type="match status" value="1"/>
</dbReference>
<name>A0A9P5MUS7_9AGAM</name>
<comment type="subcellular location">
    <subcellularLocation>
        <location evidence="1 16">Membrane</location>
        <topology evidence="1 16">Multi-pass membrane protein</topology>
    </subcellularLocation>
</comment>
<gene>
    <name evidence="20" type="ORF">DFH94DRAFT_839400</name>
</gene>
<feature type="binding site" evidence="14">
    <location>
        <position position="986"/>
    </location>
    <ligand>
        <name>ATP</name>
        <dbReference type="ChEBI" id="CHEBI:30616"/>
    </ligand>
</feature>
<feature type="binding site" evidence="15">
    <location>
        <position position="499"/>
    </location>
    <ligand>
        <name>Mg(2+)</name>
        <dbReference type="ChEBI" id="CHEBI:18420"/>
    </ligand>
</feature>
<dbReference type="InterPro" id="IPR044492">
    <property type="entry name" value="P_typ_ATPase_HD_dom"/>
</dbReference>
<dbReference type="InterPro" id="IPR036412">
    <property type="entry name" value="HAD-like_sf"/>
</dbReference>
<dbReference type="OrthoDB" id="377733at2759"/>
<dbReference type="InterPro" id="IPR032631">
    <property type="entry name" value="P-type_ATPase_N"/>
</dbReference>
<feature type="binding site" evidence="15">
    <location>
        <position position="501"/>
    </location>
    <ligand>
        <name>Mg(2+)</name>
        <dbReference type="ChEBI" id="CHEBI:18420"/>
    </ligand>
</feature>
<dbReference type="InterPro" id="IPR001757">
    <property type="entry name" value="P_typ_ATPase"/>
</dbReference>
<feature type="binding site" evidence="14">
    <location>
        <position position="501"/>
    </location>
    <ligand>
        <name>ATP</name>
        <dbReference type="ChEBI" id="CHEBI:30616"/>
    </ligand>
</feature>
<sequence length="1387" mass="155109">MPKQTGFTAWYDRLISSFSIEDLFVRKRPPGPPRTIYINEPLPESYYDKKHRVLQEHQYASNQVITSKYTLITFLPRNLLEQYRRVANVFFTFIAILQFIPKFSTISPGLVILPLVVVLGVTAIKDAYEDIKRHQSDRVVNFSEVHTLDGGGYVNHNAMAPKSRTFVRALTKRIGREKPSRSNQALTNPTLPETLEKTTSPAASDTVDAEYDDDRVGDPSSGSRPHWKSTTWEDLRVGDFVKIFDHESIPADILICATSEDENVAFVETKNLDGETNLKSCNAVPALTHLRNAPACADATNTFRIDCDRPEVLMHKLVAAVTVGDETSPVDLQTTLLRGTVLRNTGWVIGIVMYTGLDTKLVLNSGGTPSKRGKVERQMNPMVLANLILLTTMAVVCGIIDSILEHHYYPRQAPWLFRDNRSGDNPSVNGLITLLFAFITFQNIVPISLYISIEAVRACQAAFIYFDVDMYYKKTDSPALARTFTLSDDLGQIEYVFSDKTGTLTQNMMVFRRASVGGQTYVDEEPEEVIGDVAKSPSSTPSGDVISSGSEAVTRQETANVVPEREELPSGVLRHFRSPQLAREIEAAAADTRSPDRDRHGQYWTTLALCHTVLAGVNRRTGLLEYKAQSPDESALVQAAADVGFEFQGRDRDVLLLRTPFAPEILRFRLLNILEFTSARKRMSIIVRQLGEGDQPGTHPILLLCKGADNVIFERLAPGGEELKTVTGDQLDMFAREGLRTLTLAYRVVPENEYDSWVERYRDAVASVNDREGEIERVSDEVEQNLLLLGATAIEDKLQDGVPEAIADLKRAGIKIWVLTGDKLETAIAIGKSTNLIGREANIIIIRGGREGASIYNQMLRATEEYFPNSNITEDPEVNAEALGARDDEMSRGSQLYPLRRVTTGATSLVGSMNGQRPGGYVLVIDGLALTEALKDEIHGHLLLRLATLCEGVVCCRVSPKQKALVVKLVKDGLDTMTLAIGDGANDVSMIQAADVGVGISGEEGLQAVNSSDYAIAQFRYLKRLLLVHGHWSYARNGNMINNFFYKNIICIGVLWWFMFYCAWSSAYVFEYTYLLWWNSFWTLCPVIAIGLFDRIVDDHVLMALPELYRYGREGKWFGVKLFSVFMFEGVMQSIVIYFILLYAYFSPSARNDGFDVAGYEFSTTMVISAAIAANLFNGLNTKFWTGWVFFAVFIGIVLIWAYTAIYSIISPGWFSTPIYGNDHFLFKSPIFWFGIPITFILALLPRYLYMAWSFGFHPNDLDILNWNYKLKPDMDLIHEAYLNKEQTEAEARIMDTTTPRSESPGLVGRPSMQGSHIDMSTGMRSQSRGYSFAQEENGAAMRRMQSNLSGAGPPLTTARRSRGSALLRSIRHPLRRKPHSGEPLKE</sequence>
<dbReference type="InterPro" id="IPR006539">
    <property type="entry name" value="P-type_ATPase_IV"/>
</dbReference>
<evidence type="ECO:0000256" key="1">
    <source>
        <dbReference type="ARBA" id="ARBA00004141"/>
    </source>
</evidence>
<comment type="catalytic activity">
    <reaction evidence="11 16">
        <text>ATP + H2O + phospholipidSide 1 = ADP + phosphate + phospholipidSide 2.</text>
        <dbReference type="EC" id="7.6.2.1"/>
    </reaction>
</comment>
<dbReference type="SUPFAM" id="SSF81653">
    <property type="entry name" value="Calcium ATPase, transduction domain A"/>
    <property type="match status" value="1"/>
</dbReference>
<keyword evidence="7 15" id="KW-0460">Magnesium</keyword>
<feature type="transmembrane region" description="Helical" evidence="16">
    <location>
        <begin position="1118"/>
        <end position="1146"/>
    </location>
</feature>
<dbReference type="PANTHER" id="PTHR24092">
    <property type="entry name" value="PROBABLE PHOSPHOLIPID-TRANSPORTING ATPASE"/>
    <property type="match status" value="1"/>
</dbReference>
<feature type="binding site" evidence="14">
    <location>
        <position position="676"/>
    </location>
    <ligand>
        <name>ATP</name>
        <dbReference type="ChEBI" id="CHEBI:30616"/>
    </ligand>
</feature>
<keyword evidence="10 16" id="KW-0472">Membrane</keyword>
<feature type="transmembrane region" description="Helical" evidence="16">
    <location>
        <begin position="83"/>
        <end position="100"/>
    </location>
</feature>
<dbReference type="InterPro" id="IPR018303">
    <property type="entry name" value="ATPase_P-typ_P_site"/>
</dbReference>
<comment type="cofactor">
    <cofactor evidence="15">
        <name>Mg(2+)</name>
        <dbReference type="ChEBI" id="CHEBI:18420"/>
    </cofactor>
</comment>
<feature type="transmembrane region" description="Helical" evidence="16">
    <location>
        <begin position="1076"/>
        <end position="1097"/>
    </location>
</feature>
<keyword evidence="5 14" id="KW-0547">Nucleotide-binding</keyword>
<feature type="active site" description="4-aspartylphosphate intermediate" evidence="13">
    <location>
        <position position="499"/>
    </location>
</feature>
<feature type="transmembrane region" description="Helical" evidence="16">
    <location>
        <begin position="1049"/>
        <end position="1070"/>
    </location>
</feature>
<dbReference type="SUPFAM" id="SSF56784">
    <property type="entry name" value="HAD-like"/>
    <property type="match status" value="1"/>
</dbReference>
<dbReference type="InterPro" id="IPR023298">
    <property type="entry name" value="ATPase_P-typ_TM_dom_sf"/>
</dbReference>
<keyword evidence="4 15" id="KW-0479">Metal-binding</keyword>
<reference evidence="20" key="2">
    <citation type="journal article" date="2020" name="Nat. Commun.">
        <title>Large-scale genome sequencing of mycorrhizal fungi provides insights into the early evolution of symbiotic traits.</title>
        <authorList>
            <person name="Miyauchi S."/>
            <person name="Kiss E."/>
            <person name="Kuo A."/>
            <person name="Drula E."/>
            <person name="Kohler A."/>
            <person name="Sanchez-Garcia M."/>
            <person name="Morin E."/>
            <person name="Andreopoulos B."/>
            <person name="Barry K.W."/>
            <person name="Bonito G."/>
            <person name="Buee M."/>
            <person name="Carver A."/>
            <person name="Chen C."/>
            <person name="Cichocki N."/>
            <person name="Clum A."/>
            <person name="Culley D."/>
            <person name="Crous P.W."/>
            <person name="Fauchery L."/>
            <person name="Girlanda M."/>
            <person name="Hayes R.D."/>
            <person name="Keri Z."/>
            <person name="LaButti K."/>
            <person name="Lipzen A."/>
            <person name="Lombard V."/>
            <person name="Magnuson J."/>
            <person name="Maillard F."/>
            <person name="Murat C."/>
            <person name="Nolan M."/>
            <person name="Ohm R.A."/>
            <person name="Pangilinan J."/>
            <person name="Pereira M.F."/>
            <person name="Perotto S."/>
            <person name="Peter M."/>
            <person name="Pfister S."/>
            <person name="Riley R."/>
            <person name="Sitrit Y."/>
            <person name="Stielow J.B."/>
            <person name="Szollosi G."/>
            <person name="Zifcakova L."/>
            <person name="Stursova M."/>
            <person name="Spatafora J.W."/>
            <person name="Tedersoo L."/>
            <person name="Vaario L.M."/>
            <person name="Yamada A."/>
            <person name="Yan M."/>
            <person name="Wang P."/>
            <person name="Xu J."/>
            <person name="Bruns T."/>
            <person name="Baldrian P."/>
            <person name="Vilgalys R."/>
            <person name="Dunand C."/>
            <person name="Henrissat B."/>
            <person name="Grigoriev I.V."/>
            <person name="Hibbett D."/>
            <person name="Nagy L.G."/>
            <person name="Martin F.M."/>
        </authorList>
    </citation>
    <scope>NUCLEOTIDE SEQUENCE</scope>
    <source>
        <strain evidence="20">Prilba</strain>
    </source>
</reference>
<keyword evidence="3 16" id="KW-0812">Transmembrane</keyword>
<evidence type="ECO:0000256" key="2">
    <source>
        <dbReference type="ARBA" id="ARBA00008109"/>
    </source>
</evidence>
<keyword evidence="8 16" id="KW-1278">Translocase</keyword>
<dbReference type="NCBIfam" id="TIGR01494">
    <property type="entry name" value="ATPase_P-type"/>
    <property type="match status" value="1"/>
</dbReference>
<evidence type="ECO:0000259" key="18">
    <source>
        <dbReference type="Pfam" id="PF16209"/>
    </source>
</evidence>
<feature type="binding site" evidence="14">
    <location>
        <position position="500"/>
    </location>
    <ligand>
        <name>ATP</name>
        <dbReference type="ChEBI" id="CHEBI:30616"/>
    </ligand>
</feature>
<evidence type="ECO:0000256" key="14">
    <source>
        <dbReference type="PIRSR" id="PIRSR606539-2"/>
    </source>
</evidence>
<dbReference type="SUPFAM" id="SSF81665">
    <property type="entry name" value="Calcium ATPase, transmembrane domain M"/>
    <property type="match status" value="1"/>
</dbReference>
<dbReference type="EC" id="7.6.2.1" evidence="16"/>
<dbReference type="InterPro" id="IPR032630">
    <property type="entry name" value="P_typ_ATPase_c"/>
</dbReference>
<evidence type="ECO:0000256" key="8">
    <source>
        <dbReference type="ARBA" id="ARBA00022967"/>
    </source>
</evidence>
<evidence type="ECO:0000256" key="13">
    <source>
        <dbReference type="PIRSR" id="PIRSR606539-1"/>
    </source>
</evidence>
<dbReference type="Gene3D" id="3.40.50.1000">
    <property type="entry name" value="HAD superfamily/HAD-like"/>
    <property type="match status" value="1"/>
</dbReference>
<dbReference type="GO" id="GO:0000287">
    <property type="term" value="F:magnesium ion binding"/>
    <property type="evidence" value="ECO:0007669"/>
    <property type="project" value="UniProtKB-UniRule"/>
</dbReference>
<dbReference type="Pfam" id="PF13246">
    <property type="entry name" value="Cation_ATPase"/>
    <property type="match status" value="1"/>
</dbReference>
<organism evidence="20 21">
    <name type="scientific">Russula ochroleuca</name>
    <dbReference type="NCBI Taxonomy" id="152965"/>
    <lineage>
        <taxon>Eukaryota</taxon>
        <taxon>Fungi</taxon>
        <taxon>Dikarya</taxon>
        <taxon>Basidiomycota</taxon>
        <taxon>Agaricomycotina</taxon>
        <taxon>Agaricomycetes</taxon>
        <taxon>Russulales</taxon>
        <taxon>Russulaceae</taxon>
        <taxon>Russula</taxon>
    </lineage>
</organism>
<accession>A0A9P5MUS7</accession>
<feature type="binding site" evidence="15">
    <location>
        <position position="983"/>
    </location>
    <ligand>
        <name>Mg(2+)</name>
        <dbReference type="ChEBI" id="CHEBI:18420"/>
    </ligand>
</feature>
<dbReference type="PROSITE" id="PS00154">
    <property type="entry name" value="ATPASE_E1_E2"/>
    <property type="match status" value="1"/>
</dbReference>
<feature type="compositionally biased region" description="Polar residues" evidence="17">
    <location>
        <begin position="536"/>
        <end position="559"/>
    </location>
</feature>
<dbReference type="GO" id="GO:0005886">
    <property type="term" value="C:plasma membrane"/>
    <property type="evidence" value="ECO:0007669"/>
    <property type="project" value="TreeGrafter"/>
</dbReference>
<dbReference type="SFLD" id="SFLDF00027">
    <property type="entry name" value="p-type_atpase"/>
    <property type="match status" value="1"/>
</dbReference>
<feature type="binding site" evidence="14">
    <location>
        <position position="499"/>
    </location>
    <ligand>
        <name>ATP</name>
        <dbReference type="ChEBI" id="CHEBI:30616"/>
    </ligand>
</feature>
<reference evidence="20" key="1">
    <citation type="submission" date="2019-10" db="EMBL/GenBank/DDBJ databases">
        <authorList>
            <consortium name="DOE Joint Genome Institute"/>
            <person name="Kuo A."/>
            <person name="Miyauchi S."/>
            <person name="Kiss E."/>
            <person name="Drula E."/>
            <person name="Kohler A."/>
            <person name="Sanchez-Garcia M."/>
            <person name="Andreopoulos B."/>
            <person name="Barry K.W."/>
            <person name="Bonito G."/>
            <person name="Buee M."/>
            <person name="Carver A."/>
            <person name="Chen C."/>
            <person name="Cichocki N."/>
            <person name="Clum A."/>
            <person name="Culley D."/>
            <person name="Crous P.W."/>
            <person name="Fauchery L."/>
            <person name="Girlanda M."/>
            <person name="Hayes R."/>
            <person name="Keri Z."/>
            <person name="LaButti K."/>
            <person name="Lipzen A."/>
            <person name="Lombard V."/>
            <person name="Magnuson J."/>
            <person name="Maillard F."/>
            <person name="Morin E."/>
            <person name="Murat C."/>
            <person name="Nolan M."/>
            <person name="Ohm R."/>
            <person name="Pangilinan J."/>
            <person name="Pereira M."/>
            <person name="Perotto S."/>
            <person name="Peter M."/>
            <person name="Riley R."/>
            <person name="Sitrit Y."/>
            <person name="Stielow B."/>
            <person name="Szollosi G."/>
            <person name="Zifcakova L."/>
            <person name="Stursova M."/>
            <person name="Spatafora J.W."/>
            <person name="Tedersoo L."/>
            <person name="Vaario L.-M."/>
            <person name="Yamada A."/>
            <person name="Yan M."/>
            <person name="Wang P."/>
            <person name="Xu J."/>
            <person name="Bruns T."/>
            <person name="Baldrian P."/>
            <person name="Vilgalys R."/>
            <person name="Henrissat B."/>
            <person name="Grigoriev I.V."/>
            <person name="Hibbett D."/>
            <person name="Nagy L.G."/>
            <person name="Martin F.M."/>
        </authorList>
    </citation>
    <scope>NUCLEOTIDE SEQUENCE</scope>
    <source>
        <strain evidence="20">Prilba</strain>
    </source>
</reference>
<feature type="compositionally biased region" description="Polar residues" evidence="17">
    <location>
        <begin position="181"/>
        <end position="203"/>
    </location>
</feature>
<feature type="region of interest" description="Disordered" evidence="17">
    <location>
        <begin position="532"/>
        <end position="567"/>
    </location>
</feature>
<dbReference type="GO" id="GO:0016887">
    <property type="term" value="F:ATP hydrolysis activity"/>
    <property type="evidence" value="ECO:0007669"/>
    <property type="project" value="InterPro"/>
</dbReference>
<feature type="region of interest" description="Disordered" evidence="17">
    <location>
        <begin position="176"/>
        <end position="228"/>
    </location>
</feature>
<feature type="binding site" evidence="14">
    <location>
        <position position="740"/>
    </location>
    <ligand>
        <name>ATP</name>
        <dbReference type="ChEBI" id="CHEBI:30616"/>
    </ligand>
</feature>
<keyword evidence="9 16" id="KW-1133">Transmembrane helix</keyword>
<feature type="transmembrane region" description="Helical" evidence="16">
    <location>
        <begin position="382"/>
        <end position="404"/>
    </location>
</feature>
<feature type="domain" description="P-type ATPase C-terminal" evidence="19">
    <location>
        <begin position="1009"/>
        <end position="1260"/>
    </location>
</feature>
<feature type="binding site" evidence="14">
    <location>
        <position position="987"/>
    </location>
    <ligand>
        <name>ATP</name>
        <dbReference type="ChEBI" id="CHEBI:30616"/>
    </ligand>
</feature>
<feature type="binding site" evidence="15">
    <location>
        <position position="987"/>
    </location>
    <ligand>
        <name>Mg(2+)</name>
        <dbReference type="ChEBI" id="CHEBI:18420"/>
    </ligand>
</feature>
<evidence type="ECO:0000256" key="9">
    <source>
        <dbReference type="ARBA" id="ARBA00022989"/>
    </source>
</evidence>
<feature type="binding site" evidence="14">
    <location>
        <position position="821"/>
    </location>
    <ligand>
        <name>ATP</name>
        <dbReference type="ChEBI" id="CHEBI:30616"/>
    </ligand>
</feature>
<evidence type="ECO:0000256" key="4">
    <source>
        <dbReference type="ARBA" id="ARBA00022723"/>
    </source>
</evidence>
<keyword evidence="21" id="KW-1185">Reference proteome</keyword>
<dbReference type="PRINTS" id="PR00119">
    <property type="entry name" value="CATATPASE"/>
</dbReference>
<evidence type="ECO:0000313" key="20">
    <source>
        <dbReference type="EMBL" id="KAF8479292.1"/>
    </source>
</evidence>
<feature type="transmembrane region" description="Helical" evidence="16">
    <location>
        <begin position="106"/>
        <end position="124"/>
    </location>
</feature>
<feature type="binding site" evidence="14">
    <location>
        <position position="706"/>
    </location>
    <ligand>
        <name>ATP</name>
        <dbReference type="ChEBI" id="CHEBI:30616"/>
    </ligand>
</feature>
<feature type="transmembrane region" description="Helical" evidence="16">
    <location>
        <begin position="431"/>
        <end position="451"/>
    </location>
</feature>
<dbReference type="EMBL" id="WHVB01000010">
    <property type="protein sequence ID" value="KAF8479292.1"/>
    <property type="molecule type" value="Genomic_DNA"/>
</dbReference>
<comment type="catalytic activity">
    <reaction evidence="12">
        <text>a 1,2-diacyl-sn-glycero-3-phosphoethanolamine(out) + ATP + H2O = a 1,2-diacyl-sn-glycero-3-phosphoethanolamine(in) + ADP + phosphate + H(+)</text>
        <dbReference type="Rhea" id="RHEA:66132"/>
        <dbReference type="ChEBI" id="CHEBI:15377"/>
        <dbReference type="ChEBI" id="CHEBI:15378"/>
        <dbReference type="ChEBI" id="CHEBI:30616"/>
        <dbReference type="ChEBI" id="CHEBI:43474"/>
        <dbReference type="ChEBI" id="CHEBI:64612"/>
        <dbReference type="ChEBI" id="CHEBI:456216"/>
    </reaction>
    <physiologicalReaction direction="left-to-right" evidence="12">
        <dbReference type="Rhea" id="RHEA:66133"/>
    </physiologicalReaction>
</comment>
<evidence type="ECO:0000256" key="12">
    <source>
        <dbReference type="ARBA" id="ARBA00049128"/>
    </source>
</evidence>
<dbReference type="GO" id="GO:0140326">
    <property type="term" value="F:ATPase-coupled intramembrane lipid transporter activity"/>
    <property type="evidence" value="ECO:0007669"/>
    <property type="project" value="UniProtKB-EC"/>
</dbReference>
<dbReference type="Proteomes" id="UP000759537">
    <property type="component" value="Unassembled WGS sequence"/>
</dbReference>
<feature type="region of interest" description="Disordered" evidence="17">
    <location>
        <begin position="1298"/>
        <end position="1330"/>
    </location>
</feature>
<evidence type="ECO:0000256" key="6">
    <source>
        <dbReference type="ARBA" id="ARBA00022840"/>
    </source>
</evidence>
<comment type="caution">
    <text evidence="20">The sequence shown here is derived from an EMBL/GenBank/DDBJ whole genome shotgun (WGS) entry which is preliminary data.</text>
</comment>
<feature type="domain" description="P-type ATPase N-terminal" evidence="18">
    <location>
        <begin position="45"/>
        <end position="109"/>
    </location>
</feature>
<feature type="binding site" evidence="14">
    <location>
        <position position="957"/>
    </location>
    <ligand>
        <name>ATP</name>
        <dbReference type="ChEBI" id="CHEBI:30616"/>
    </ligand>
</feature>
<evidence type="ECO:0000256" key="15">
    <source>
        <dbReference type="PIRSR" id="PIRSR606539-3"/>
    </source>
</evidence>
<dbReference type="SUPFAM" id="SSF81660">
    <property type="entry name" value="Metal cation-transporting ATPase, ATP-binding domain N"/>
    <property type="match status" value="1"/>
</dbReference>